<dbReference type="Pfam" id="PF09815">
    <property type="entry name" value="XK-related"/>
    <property type="match status" value="1"/>
</dbReference>
<keyword evidence="5 6" id="KW-0472">Membrane</keyword>
<dbReference type="PANTHER" id="PTHR14297">
    <property type="entry name" value="MEMBRANE TRANSPORT PROTEIN XK FAMILY MEMBER"/>
    <property type="match status" value="1"/>
</dbReference>
<dbReference type="GO" id="GO:0005886">
    <property type="term" value="C:plasma membrane"/>
    <property type="evidence" value="ECO:0007669"/>
    <property type="project" value="UniProtKB-ARBA"/>
</dbReference>
<comment type="similarity">
    <text evidence="2 6">Belongs to the XK family.</text>
</comment>
<feature type="transmembrane region" description="Helical" evidence="6">
    <location>
        <begin position="409"/>
        <end position="429"/>
    </location>
</feature>
<feature type="transmembrane region" description="Helical" evidence="6">
    <location>
        <begin position="365"/>
        <end position="389"/>
    </location>
</feature>
<dbReference type="InterPro" id="IPR051773">
    <property type="entry name" value="XK-related_adapter"/>
</dbReference>
<feature type="transmembrane region" description="Helical" evidence="6">
    <location>
        <begin position="261"/>
        <end position="285"/>
    </location>
</feature>
<name>A0AAD3RJ80_LATJO</name>
<feature type="transmembrane region" description="Helical" evidence="6">
    <location>
        <begin position="441"/>
        <end position="463"/>
    </location>
</feature>
<feature type="transmembrane region" description="Helical" evidence="6">
    <location>
        <begin position="326"/>
        <end position="345"/>
    </location>
</feature>
<dbReference type="Proteomes" id="UP001279410">
    <property type="component" value="Unassembled WGS sequence"/>
</dbReference>
<evidence type="ECO:0000313" key="8">
    <source>
        <dbReference type="Proteomes" id="UP001279410"/>
    </source>
</evidence>
<organism evidence="7 8">
    <name type="scientific">Lates japonicus</name>
    <name type="common">Japanese lates</name>
    <dbReference type="NCBI Taxonomy" id="270547"/>
    <lineage>
        <taxon>Eukaryota</taxon>
        <taxon>Metazoa</taxon>
        <taxon>Chordata</taxon>
        <taxon>Craniata</taxon>
        <taxon>Vertebrata</taxon>
        <taxon>Euteleostomi</taxon>
        <taxon>Actinopterygii</taxon>
        <taxon>Neopterygii</taxon>
        <taxon>Teleostei</taxon>
        <taxon>Neoteleostei</taxon>
        <taxon>Acanthomorphata</taxon>
        <taxon>Carangaria</taxon>
        <taxon>Carangaria incertae sedis</taxon>
        <taxon>Centropomidae</taxon>
        <taxon>Lates</taxon>
    </lineage>
</organism>
<proteinExistence type="inferred from homology"/>
<evidence type="ECO:0000256" key="3">
    <source>
        <dbReference type="ARBA" id="ARBA00022692"/>
    </source>
</evidence>
<feature type="transmembrane region" description="Helical" evidence="6">
    <location>
        <begin position="162"/>
        <end position="183"/>
    </location>
</feature>
<evidence type="ECO:0000256" key="6">
    <source>
        <dbReference type="RuleBase" id="RU910716"/>
    </source>
</evidence>
<dbReference type="PANTHER" id="PTHR14297:SF4">
    <property type="entry name" value="XK-RELATED PROTEIN 2"/>
    <property type="match status" value="1"/>
</dbReference>
<evidence type="ECO:0000256" key="4">
    <source>
        <dbReference type="ARBA" id="ARBA00022989"/>
    </source>
</evidence>
<protein>
    <recommendedName>
        <fullName evidence="6">XK-related protein</fullName>
    </recommendedName>
</protein>
<reference evidence="7" key="1">
    <citation type="submission" date="2022-08" db="EMBL/GenBank/DDBJ databases">
        <title>Genome sequencing of akame (Lates japonicus).</title>
        <authorList>
            <person name="Hashiguchi Y."/>
            <person name="Takahashi H."/>
        </authorList>
    </citation>
    <scope>NUCLEOTIDE SEQUENCE</scope>
    <source>
        <strain evidence="7">Kochi</strain>
    </source>
</reference>
<evidence type="ECO:0000256" key="5">
    <source>
        <dbReference type="ARBA" id="ARBA00023136"/>
    </source>
</evidence>
<comment type="subcellular location">
    <subcellularLocation>
        <location evidence="1 6">Membrane</location>
        <topology evidence="1 6">Multi-pass membrane protein</topology>
    </subcellularLocation>
</comment>
<keyword evidence="3 6" id="KW-0812">Transmembrane</keyword>
<comment type="caution">
    <text evidence="7">The sequence shown here is derived from an EMBL/GenBank/DDBJ whole genome shotgun (WGS) entry which is preliminary data.</text>
</comment>
<feature type="transmembrane region" description="Helical" evidence="6">
    <location>
        <begin position="99"/>
        <end position="121"/>
    </location>
</feature>
<dbReference type="InterPro" id="IPR018629">
    <property type="entry name" value="XK-rel"/>
</dbReference>
<dbReference type="AlphaFoldDB" id="A0AAD3RJ80"/>
<feature type="transmembrane region" description="Helical" evidence="6">
    <location>
        <begin position="127"/>
        <end position="150"/>
    </location>
</feature>
<keyword evidence="4 6" id="KW-1133">Transmembrane helix</keyword>
<evidence type="ECO:0000313" key="7">
    <source>
        <dbReference type="EMBL" id="GLD70366.1"/>
    </source>
</evidence>
<gene>
    <name evidence="7" type="ORF">AKAME5_002168300</name>
</gene>
<evidence type="ECO:0000256" key="2">
    <source>
        <dbReference type="ARBA" id="ARBA00008789"/>
    </source>
</evidence>
<accession>A0AAD3RJ80</accession>
<dbReference type="EMBL" id="BRZM01000373">
    <property type="protein sequence ID" value="GLD70366.1"/>
    <property type="molecule type" value="Genomic_DNA"/>
</dbReference>
<sequence>MEVQRKLISLRLPSTVVPFGQDKYLRRDEFKSTAVSDIETVPRGSSAYQTNSDNMCEVAMEEEQEREISDLDPQECPSVAENGVMLVVNHSRIRAPLSVVLATVLYCAEFVTAALLCSMYHKTEDVIWMGFTIAFMLVPAVLIQLTLTFIHRDLGRDRPLVLFLHLLLLGPVIRCFEALVVYFKAGKKEEPYVTISRKISLKKGQGTPMEWEIGQSERKLATHRNAFKRTAVIQAFLGSTPQLTLQLYATIQEKYVLPARLALMIITLISIIYGALVCSVLAIQIRYDDYKVRLRPAAYLCMIVWRGLEIATRITALVLFSTALTHWVILVGIANLLFFFFLPWAEFWAKKGSLTENVEKNFSKLGTTVVLCMFTLLYACINVFCWSAVQLDLSHRELIERKQRWGRLALYYCGRFVENFLLITLWYFFKSDFYEYVCAPLLCVQLLICYSLAVLFMLLFYQFCHPCRRLFKYNVHDCLHCVCCRKGSMGGRGSRGKLPPSYSTAATMVLAPDEPLELLDSQNSQPPDLNSHLGERETAIVEDIMEAA</sequence>
<keyword evidence="8" id="KW-1185">Reference proteome</keyword>
<evidence type="ECO:0000256" key="1">
    <source>
        <dbReference type="ARBA" id="ARBA00004141"/>
    </source>
</evidence>